<dbReference type="InterPro" id="IPR051222">
    <property type="entry name" value="PPR/CCM1_RNA-binding"/>
</dbReference>
<keyword evidence="1" id="KW-0677">Repeat</keyword>
<evidence type="ECO:0000256" key="3">
    <source>
        <dbReference type="SAM" id="MobiDB-lite"/>
    </source>
</evidence>
<comment type="caution">
    <text evidence="4">The sequence shown here is derived from an EMBL/GenBank/DDBJ whole genome shotgun (WGS) entry which is preliminary data.</text>
</comment>
<name>A0AAJ5C7C1_9BASI</name>
<accession>A0AAJ5C7C1</accession>
<evidence type="ECO:0008006" key="6">
    <source>
        <dbReference type="Google" id="ProtNLM"/>
    </source>
</evidence>
<dbReference type="Pfam" id="PF01535">
    <property type="entry name" value="PPR"/>
    <property type="match status" value="2"/>
</dbReference>
<feature type="repeat" description="PPR" evidence="2">
    <location>
        <begin position="607"/>
        <end position="641"/>
    </location>
</feature>
<reference evidence="4" key="1">
    <citation type="submission" date="2023-10" db="EMBL/GenBank/DDBJ databases">
        <authorList>
            <person name="Guldener U."/>
        </authorList>
    </citation>
    <scope>NUCLEOTIDE SEQUENCE</scope>
    <source>
        <strain evidence="4">Mp4</strain>
    </source>
</reference>
<organism evidence="4 5">
    <name type="scientific">Melanopsichium pennsylvanicum</name>
    <dbReference type="NCBI Taxonomy" id="63383"/>
    <lineage>
        <taxon>Eukaryota</taxon>
        <taxon>Fungi</taxon>
        <taxon>Dikarya</taxon>
        <taxon>Basidiomycota</taxon>
        <taxon>Ustilaginomycotina</taxon>
        <taxon>Ustilaginomycetes</taxon>
        <taxon>Ustilaginales</taxon>
        <taxon>Ustilaginaceae</taxon>
        <taxon>Melanopsichium</taxon>
    </lineage>
</organism>
<feature type="compositionally biased region" description="Polar residues" evidence="3">
    <location>
        <begin position="55"/>
        <end position="75"/>
    </location>
</feature>
<dbReference type="InterPro" id="IPR011990">
    <property type="entry name" value="TPR-like_helical_dom_sf"/>
</dbReference>
<evidence type="ECO:0000256" key="2">
    <source>
        <dbReference type="PROSITE-ProRule" id="PRU00708"/>
    </source>
</evidence>
<feature type="compositionally biased region" description="Polar residues" evidence="3">
    <location>
        <begin position="572"/>
        <end position="584"/>
    </location>
</feature>
<dbReference type="PANTHER" id="PTHR47942">
    <property type="entry name" value="TETRATRICOPEPTIDE REPEAT (TPR)-LIKE SUPERFAMILY PROTEIN-RELATED"/>
    <property type="match status" value="1"/>
</dbReference>
<dbReference type="AlphaFoldDB" id="A0AAJ5C7C1"/>
<dbReference type="InterPro" id="IPR002885">
    <property type="entry name" value="PPR_rpt"/>
</dbReference>
<evidence type="ECO:0000313" key="5">
    <source>
        <dbReference type="Proteomes" id="UP001294444"/>
    </source>
</evidence>
<feature type="region of interest" description="Disordered" evidence="3">
    <location>
        <begin position="698"/>
        <end position="719"/>
    </location>
</feature>
<feature type="repeat" description="PPR" evidence="2">
    <location>
        <begin position="443"/>
        <end position="477"/>
    </location>
</feature>
<feature type="region of interest" description="Disordered" evidence="3">
    <location>
        <begin position="536"/>
        <end position="590"/>
    </location>
</feature>
<gene>
    <name evidence="4" type="ORF">MEPE_05471</name>
</gene>
<feature type="region of interest" description="Disordered" evidence="3">
    <location>
        <begin position="55"/>
        <end position="124"/>
    </location>
</feature>
<dbReference type="PANTHER" id="PTHR47942:SF63">
    <property type="entry name" value="PENTATRICOPEPTIDE REPEAT-CONTAINING PROTEIN"/>
    <property type="match status" value="1"/>
</dbReference>
<dbReference type="EMBL" id="OAPG01000016">
    <property type="protein sequence ID" value="SNX86762.1"/>
    <property type="molecule type" value="Genomic_DNA"/>
</dbReference>
<feature type="compositionally biased region" description="Basic residues" evidence="3">
    <location>
        <begin position="76"/>
        <end position="91"/>
    </location>
</feature>
<dbReference type="Gene3D" id="1.25.40.10">
    <property type="entry name" value="Tetratricopeptide repeat domain"/>
    <property type="match status" value="1"/>
</dbReference>
<evidence type="ECO:0000313" key="4">
    <source>
        <dbReference type="EMBL" id="SNX86762.1"/>
    </source>
</evidence>
<proteinExistence type="predicted"/>
<sequence>MSVSNLTAAAAVVVRTAGYARTGPRRSFPSSSYYDAQTLQSYPCFTSRMISTSTSKFSSRDASGSNRSHDGTSTVARKKKTAPTSTSHKKPQPALLRLDPEHPLMPSFTPPRSSSSDHVKHKAPQLHAKKLGQLHAALEIGSADAVWSAYLSLRQSFEIIDCPSFVIESTILDGAVTPEECHKVLNVVGSEMSKTRRGLNRVLRLVSDVRSHQRRLLARLQHTDQVRDRTRSRILTEELKVWDNVVTPKLLGATITHIGRSLRSIGLDEIDQVLDQLLTYEANEHSRVAKASTGDPLAQRRPTAYRGSMLGHLRSAMLSPVAHSAIEQKRMGGRSRQIFPDIAIYNTLLDIITRTVLRSNPARRTASLYESAHDDEDDAMARFTEQHLASHSAQLHASLANKLRRFDLDPESVPLHLDALERADRLFHSVLGRMQRTSRIEPNPVTFNIMITMYSLLDRWDAIHRVLRVMRDKNILNIDCINNTLWQWIVFGPASSKRRRGGDLDEKRAMESVLEVYRQLRQNMIQAELASNRSSIAYGTHDTDARTPDRERLDHLQRDDGSDPRDWPDQNEFLTNDTLQTSQSAHRKDPVEEVLGVPSLPFHVVPDEITHTLVINGLAWQGRFADALGVFRDLVSTPVRLSARGSEESQVRSVADMTVEKEPEDRKMQPTLAIFSSFFRGFSRYGEPSDIINFDEEHPERSTWEPVPLPAPQEQGKRPEQVQLSEKIEEPHAHQLRLWRIDTFQEIFDAFLKFEPDVTRVLSCDASLRKASGQVLDRSEKFAGRRISTPYGRMSLAQKRRLDALRLAPSSNQLFWILTSIRRVSNDHAGWSLSMWRRVVRKFDPSSSASIPYEGSSAHFDWIGFKLDNRLNRVVDHLEARLKERQDHSQGQGHDKHVVI</sequence>
<keyword evidence="5" id="KW-1185">Reference proteome</keyword>
<protein>
    <recommendedName>
        <fullName evidence="6">Pentatricopeptide repeat domain-containing protein</fullName>
    </recommendedName>
</protein>
<dbReference type="Proteomes" id="UP001294444">
    <property type="component" value="Unassembled WGS sequence"/>
</dbReference>
<feature type="compositionally biased region" description="Basic and acidic residues" evidence="3">
    <location>
        <begin position="541"/>
        <end position="568"/>
    </location>
</feature>
<evidence type="ECO:0000256" key="1">
    <source>
        <dbReference type="ARBA" id="ARBA00022737"/>
    </source>
</evidence>
<dbReference type="PROSITE" id="PS51375">
    <property type="entry name" value="PPR"/>
    <property type="match status" value="2"/>
</dbReference>